<organism evidence="2 3">
    <name type="scientific">Bifidobacterium myosotis</name>
    <dbReference type="NCBI Taxonomy" id="1630166"/>
    <lineage>
        <taxon>Bacteria</taxon>
        <taxon>Bacillati</taxon>
        <taxon>Actinomycetota</taxon>
        <taxon>Actinomycetes</taxon>
        <taxon>Bifidobacteriales</taxon>
        <taxon>Bifidobacteriaceae</taxon>
        <taxon>Bifidobacterium</taxon>
    </lineage>
</organism>
<protein>
    <recommendedName>
        <fullName evidence="1">Putative exodeoxyribonuclease 8 PDDEXK-like domain-containing protein</fullName>
    </recommendedName>
</protein>
<gene>
    <name evidence="2" type="ORF">EMO91_09075</name>
</gene>
<accession>A0A5M9ZHV8</accession>
<feature type="domain" description="Putative exodeoxyribonuclease 8 PDDEXK-like" evidence="1">
    <location>
        <begin position="22"/>
        <end position="223"/>
    </location>
</feature>
<dbReference type="Proteomes" id="UP000410049">
    <property type="component" value="Unassembled WGS sequence"/>
</dbReference>
<dbReference type="InterPro" id="IPR011604">
    <property type="entry name" value="PDDEXK-like_dom_sf"/>
</dbReference>
<reference evidence="2 3" key="1">
    <citation type="journal article" date="2019" name="Syst. Appl. Microbiol.">
        <title>Characterization of Bifidobacterium species in feaces of the Egyptian fruit bat: Description of B. vespertilionis sp. nov. and B. rousetti sp. nov.</title>
        <authorList>
            <person name="Modesto M."/>
            <person name="Satti M."/>
            <person name="Watanabe K."/>
            <person name="Puglisi E."/>
            <person name="Morelli L."/>
            <person name="Huang C.-H."/>
            <person name="Liou J.-S."/>
            <person name="Miyashita M."/>
            <person name="Tamura T."/>
            <person name="Saito S."/>
            <person name="Mori K."/>
            <person name="Huang L."/>
            <person name="Sciavilla P."/>
            <person name="Sandri C."/>
            <person name="Spiezio C."/>
            <person name="Vitali F."/>
            <person name="Cavalieri D."/>
            <person name="Perpetuini G."/>
            <person name="Tofalo R."/>
            <person name="Bonetti A."/>
            <person name="Arita M."/>
            <person name="Mattarelli P."/>
        </authorList>
    </citation>
    <scope>NUCLEOTIDE SEQUENCE [LARGE SCALE GENOMIC DNA]</scope>
    <source>
        <strain evidence="2 3">RST17</strain>
    </source>
</reference>
<dbReference type="Pfam" id="PF12684">
    <property type="entry name" value="DUF3799"/>
    <property type="match status" value="1"/>
</dbReference>
<comment type="caution">
    <text evidence="2">The sequence shown here is derived from an EMBL/GenBank/DDBJ whole genome shotgun (WGS) entry which is preliminary data.</text>
</comment>
<evidence type="ECO:0000313" key="2">
    <source>
        <dbReference type="EMBL" id="KAA8827194.1"/>
    </source>
</evidence>
<name>A0A5M9ZHV8_9BIFI</name>
<evidence type="ECO:0000259" key="1">
    <source>
        <dbReference type="Pfam" id="PF12684"/>
    </source>
</evidence>
<proteinExistence type="predicted"/>
<dbReference type="AlphaFoldDB" id="A0A5M9ZHV8"/>
<sequence length="280" mass="31962">MEPVLKEMPDGLYFVDPAIDQTSLKKFMISPKAYAAYLTGERVSYAALEFGKAAHSMVLGSGPVVLVKPNLRSKAGKAEYESILAEHEGEDIAWVSQDDYDAVRRMCGEVGSYFDGVPGRPEIALFADDPKTGLRLKGKIDWLPDSPDEDGVMWLRDYKTTGKSPAEFPVSSRIYRYDIQALFYMRLYRWCTGYEGPLGFEFVVQEKQPPYDWMTYRFRWDDPMLDRITGPEIDKALAGIQAFTARSDQPLELMRSYGLSKVPQEITYPDWWLLAEEENL</sequence>
<dbReference type="Gene3D" id="3.90.320.10">
    <property type="match status" value="1"/>
</dbReference>
<evidence type="ECO:0000313" key="3">
    <source>
        <dbReference type="Proteomes" id="UP000410049"/>
    </source>
</evidence>
<dbReference type="EMBL" id="RZUH01000007">
    <property type="protein sequence ID" value="KAA8827194.1"/>
    <property type="molecule type" value="Genomic_DNA"/>
</dbReference>
<dbReference type="RefSeq" id="WP_150379663.1">
    <property type="nucleotide sequence ID" value="NZ_RZUH01000007.1"/>
</dbReference>
<dbReference type="InterPro" id="IPR024432">
    <property type="entry name" value="Put_RecE_PDDEXK-like_dom"/>
</dbReference>